<proteinExistence type="predicted"/>
<evidence type="ECO:0000313" key="3">
    <source>
        <dbReference type="Proteomes" id="UP000284562"/>
    </source>
</evidence>
<protein>
    <submittedName>
        <fullName evidence="2">Polysaccharide pyruvyl transferase family protein</fullName>
    </submittedName>
</protein>
<dbReference type="EMBL" id="QRNN01000108">
    <property type="protein sequence ID" value="RHK45322.1"/>
    <property type="molecule type" value="Genomic_DNA"/>
</dbReference>
<feature type="domain" description="Polysaccharide pyruvyl transferase" evidence="1">
    <location>
        <begin position="13"/>
        <end position="288"/>
    </location>
</feature>
<sequence length="353" mass="40578">MKVALMTIWHCGNYGAEMQTYATVKALRQLGHEVEVIDFRLFEPRNTLRSKVGKFLNNISPAHKTFEHFWRKYIQNISCHYLLIDELRNNPPKADIYMVGSDQVWNKDITGDRCAAYLLDFGDEQVKRVSYASSIGVSDWPFSESYTHLVAKQLNKFAALSCREITGANVLSQQFGLEVKQVLDPTLLHLDYKEITGNIQDANTLVFYPLSVGDTSAISFCKDLAEQLNLKYVNANPYQFLPFLPIIWKRNSIAQWLTAIGGASLVVTGSFHGLAFSLIYHRQFILINDNKQGRNSRMMDLLNYLGLEHRLFRTTEEAISSRVWEDIIDYQVIDEKLNQARNESWNYLKQSLS</sequence>
<gene>
    <name evidence="2" type="ORF">DW064_15050</name>
</gene>
<reference evidence="2 3" key="1">
    <citation type="submission" date="2018-08" db="EMBL/GenBank/DDBJ databases">
        <title>A genome reference for cultivated species of the human gut microbiota.</title>
        <authorList>
            <person name="Zou Y."/>
            <person name="Xue W."/>
            <person name="Luo G."/>
        </authorList>
    </citation>
    <scope>NUCLEOTIDE SEQUENCE [LARGE SCALE GENOMIC DNA]</scope>
    <source>
        <strain evidence="2 3">AF43-2</strain>
    </source>
</reference>
<organism evidence="2 3">
    <name type="scientific">Segatella copri</name>
    <dbReference type="NCBI Taxonomy" id="165179"/>
    <lineage>
        <taxon>Bacteria</taxon>
        <taxon>Pseudomonadati</taxon>
        <taxon>Bacteroidota</taxon>
        <taxon>Bacteroidia</taxon>
        <taxon>Bacteroidales</taxon>
        <taxon>Prevotellaceae</taxon>
        <taxon>Segatella</taxon>
    </lineage>
</organism>
<comment type="caution">
    <text evidence="2">The sequence shown here is derived from an EMBL/GenBank/DDBJ whole genome shotgun (WGS) entry which is preliminary data.</text>
</comment>
<dbReference type="Pfam" id="PF04230">
    <property type="entry name" value="PS_pyruv_trans"/>
    <property type="match status" value="1"/>
</dbReference>
<dbReference type="InterPro" id="IPR007345">
    <property type="entry name" value="Polysacch_pyruvyl_Trfase"/>
</dbReference>
<dbReference type="Proteomes" id="UP000284562">
    <property type="component" value="Unassembled WGS sequence"/>
</dbReference>
<dbReference type="GO" id="GO:0016740">
    <property type="term" value="F:transferase activity"/>
    <property type="evidence" value="ECO:0007669"/>
    <property type="project" value="UniProtKB-KW"/>
</dbReference>
<accession>A0AA92V2W4</accession>
<name>A0AA92V2W4_9BACT</name>
<keyword evidence="2" id="KW-0808">Transferase</keyword>
<evidence type="ECO:0000259" key="1">
    <source>
        <dbReference type="Pfam" id="PF04230"/>
    </source>
</evidence>
<dbReference type="AlphaFoldDB" id="A0AA92V2W4"/>
<evidence type="ECO:0000313" key="2">
    <source>
        <dbReference type="EMBL" id="RHK45322.1"/>
    </source>
</evidence>